<dbReference type="Proteomes" id="UP000064514">
    <property type="component" value="Unassembled WGS sequence"/>
</dbReference>
<reference evidence="1" key="1">
    <citation type="journal article" date="2015" name="BMC Genomics">
        <title>Comparative genomics of Fructobacillus spp. and Leuconostoc spp. reveals niche-specific evolution of Fructobacillus spp.</title>
        <authorList>
            <person name="Endo A."/>
            <person name="Tanizawa Y."/>
            <person name="Tanaka N."/>
            <person name="Maeno S."/>
            <person name="Kumar H."/>
            <person name="Shiwa Y."/>
            <person name="Okada S."/>
            <person name="Yoshikawa H."/>
            <person name="Dicks L."/>
            <person name="Nakagawa J."/>
            <person name="Arita M."/>
        </authorList>
    </citation>
    <scope>NUCLEOTIDE SEQUENCE [LARGE SCALE GENOMIC DNA]</scope>
    <source>
        <strain evidence="1">F214-1</strain>
    </source>
</reference>
<organism evidence="1">
    <name type="scientific">Fructobacillus tropaeoli</name>
    <dbReference type="NCBI Taxonomy" id="709323"/>
    <lineage>
        <taxon>Bacteria</taxon>
        <taxon>Bacillati</taxon>
        <taxon>Bacillota</taxon>
        <taxon>Bacilli</taxon>
        <taxon>Lactobacillales</taxon>
        <taxon>Lactobacillaceae</taxon>
        <taxon>Fructobacillus</taxon>
    </lineage>
</organism>
<name>A0A3F3GZR5_9LACO</name>
<evidence type="ECO:0000313" key="1">
    <source>
        <dbReference type="EMBL" id="GAP04451.1"/>
    </source>
</evidence>
<dbReference type="EMBL" id="DF968082">
    <property type="protein sequence ID" value="GAP04451.1"/>
    <property type="molecule type" value="Genomic_DNA"/>
</dbReference>
<proteinExistence type="predicted"/>
<accession>A0A3F3GZR5</accession>
<sequence length="45" mass="5356">MNILVTNLEDLKSQKMLHCFKMKQKLKNVAFKRGGEYLWKINAMI</sequence>
<dbReference type="AlphaFoldDB" id="A0A3F3GZR5"/>
<protein>
    <submittedName>
        <fullName evidence="1">Uncharacterized protein</fullName>
    </submittedName>
</protein>
<gene>
    <name evidence="1" type="ORF">FTRO_0050030</name>
</gene>